<feature type="compositionally biased region" description="Acidic residues" evidence="1">
    <location>
        <begin position="7"/>
        <end position="19"/>
    </location>
</feature>
<keyword evidence="3" id="KW-1185">Reference proteome</keyword>
<protein>
    <submittedName>
        <fullName evidence="2">Uncharacterized protein</fullName>
    </submittedName>
</protein>
<proteinExistence type="predicted"/>
<evidence type="ECO:0000313" key="2">
    <source>
        <dbReference type="EMBL" id="KAK9747458.1"/>
    </source>
</evidence>
<name>A0AAW1MLC4_POPJA</name>
<comment type="caution">
    <text evidence="2">The sequence shown here is derived from an EMBL/GenBank/DDBJ whole genome shotgun (WGS) entry which is preliminary data.</text>
</comment>
<evidence type="ECO:0000313" key="3">
    <source>
        <dbReference type="Proteomes" id="UP001458880"/>
    </source>
</evidence>
<dbReference type="EMBL" id="JASPKY010000030">
    <property type="protein sequence ID" value="KAK9747458.1"/>
    <property type="molecule type" value="Genomic_DNA"/>
</dbReference>
<accession>A0AAW1MLC4</accession>
<evidence type="ECO:0000256" key="1">
    <source>
        <dbReference type="SAM" id="MobiDB-lite"/>
    </source>
</evidence>
<organism evidence="2 3">
    <name type="scientific">Popillia japonica</name>
    <name type="common">Japanese beetle</name>
    <dbReference type="NCBI Taxonomy" id="7064"/>
    <lineage>
        <taxon>Eukaryota</taxon>
        <taxon>Metazoa</taxon>
        <taxon>Ecdysozoa</taxon>
        <taxon>Arthropoda</taxon>
        <taxon>Hexapoda</taxon>
        <taxon>Insecta</taxon>
        <taxon>Pterygota</taxon>
        <taxon>Neoptera</taxon>
        <taxon>Endopterygota</taxon>
        <taxon>Coleoptera</taxon>
        <taxon>Polyphaga</taxon>
        <taxon>Scarabaeiformia</taxon>
        <taxon>Scarabaeidae</taxon>
        <taxon>Rutelinae</taxon>
        <taxon>Popillia</taxon>
    </lineage>
</organism>
<gene>
    <name evidence="2" type="ORF">QE152_g5244</name>
</gene>
<feature type="region of interest" description="Disordered" evidence="1">
    <location>
        <begin position="35"/>
        <end position="82"/>
    </location>
</feature>
<feature type="region of interest" description="Disordered" evidence="1">
    <location>
        <begin position="1"/>
        <end position="22"/>
    </location>
</feature>
<dbReference type="AlphaFoldDB" id="A0AAW1MLC4"/>
<sequence>MKNYVVETEDGASNTDDDVGSISQECEPLFEIQEEKVGQLERGEDESPQQGRSPDDREDIEYRERGKRRGKIPSALKEYELY</sequence>
<dbReference type="Proteomes" id="UP001458880">
    <property type="component" value="Unassembled WGS sequence"/>
</dbReference>
<reference evidence="2 3" key="1">
    <citation type="journal article" date="2024" name="BMC Genomics">
        <title>De novo assembly and annotation of Popillia japonica's genome with initial clues to its potential as an invasive pest.</title>
        <authorList>
            <person name="Cucini C."/>
            <person name="Boschi S."/>
            <person name="Funari R."/>
            <person name="Cardaioli E."/>
            <person name="Iannotti N."/>
            <person name="Marturano G."/>
            <person name="Paoli F."/>
            <person name="Bruttini M."/>
            <person name="Carapelli A."/>
            <person name="Frati F."/>
            <person name="Nardi F."/>
        </authorList>
    </citation>
    <scope>NUCLEOTIDE SEQUENCE [LARGE SCALE GENOMIC DNA]</scope>
    <source>
        <strain evidence="2">DMR45628</strain>
    </source>
</reference>